<dbReference type="Ensembl" id="ENSCPVT00000013493.2">
    <property type="protein sequence ID" value="ENSCPVP00000012913.1"/>
    <property type="gene ID" value="ENSCPVG00000009387.2"/>
</dbReference>
<keyword evidence="10 13" id="KW-0503">Monooxygenase</keyword>
<evidence type="ECO:0000256" key="11">
    <source>
        <dbReference type="ARBA" id="ARBA00023136"/>
    </source>
</evidence>
<dbReference type="Pfam" id="PF00067">
    <property type="entry name" value="p450"/>
    <property type="match status" value="1"/>
</dbReference>
<dbReference type="GO" id="GO:0020037">
    <property type="term" value="F:heme binding"/>
    <property type="evidence" value="ECO:0007669"/>
    <property type="project" value="InterPro"/>
</dbReference>
<dbReference type="PRINTS" id="PR00385">
    <property type="entry name" value="P450"/>
</dbReference>
<keyword evidence="7" id="KW-0492">Microsome</keyword>
<keyword evidence="5 12" id="KW-0479">Metal-binding</keyword>
<sequence length="466" mass="53082">MLNRCLLFLSAIPLENKCIRKPPSSSQKNQEHQLSKKYGPVFSVQMGHRKVVVISGYETVKEALVNQADAFAERPKIPIFEDLTKGNGVVFAHGENWKVMRRFTLTALRDFGMGKKAIEDRIVEEYGHLADSIASQEGNPVDASKIINAAVANIIVSILLGKRFDYKDPRFVRLLSMTNENMRLAGKPLVTMNSTILSELLFPKLFLVFHTFLKYRIYILANIYLHKLHFHMESFEFSSFYLNDFFFQEKSTTNGYFHNGNLLSLVSNLFTAGVETISTTLNWGFLLMLKYPEIQKKVQDEIEQVIGSNPPRIEHRAQMPYTDAVIHEIQRFANILPLDLPHETAADVTLQGYFIPKGTYIIPLLTSVLKDKSQWEKPDMFYPEHFLDANGKFVKKDAFIPFSAGRRICAGETLAKMELFLFFTSLLQRFNFLPPPGVSNSDLDLSPAISFNVIPKPYKMCAVARS</sequence>
<evidence type="ECO:0000256" key="2">
    <source>
        <dbReference type="ARBA" id="ARBA00004524"/>
    </source>
</evidence>
<dbReference type="GO" id="GO:0005737">
    <property type="term" value="C:cytoplasm"/>
    <property type="evidence" value="ECO:0007669"/>
    <property type="project" value="TreeGrafter"/>
</dbReference>
<evidence type="ECO:0000256" key="6">
    <source>
        <dbReference type="ARBA" id="ARBA00022824"/>
    </source>
</evidence>
<dbReference type="InterPro" id="IPR001128">
    <property type="entry name" value="Cyt_P450"/>
</dbReference>
<evidence type="ECO:0000256" key="9">
    <source>
        <dbReference type="ARBA" id="ARBA00023004"/>
    </source>
</evidence>
<comment type="cofactor">
    <cofactor evidence="1 12">
        <name>heme</name>
        <dbReference type="ChEBI" id="CHEBI:30413"/>
    </cofactor>
</comment>
<dbReference type="InterPro" id="IPR002401">
    <property type="entry name" value="Cyt_P450_E_grp-I"/>
</dbReference>
<dbReference type="AlphaFoldDB" id="A0A8C3MY20"/>
<comment type="similarity">
    <text evidence="3 13">Belongs to the cytochrome P450 family.</text>
</comment>
<evidence type="ECO:0000313" key="14">
    <source>
        <dbReference type="Ensembl" id="ENSCPVP00000012913.1"/>
    </source>
</evidence>
<keyword evidence="8 13" id="KW-0560">Oxidoreductase</keyword>
<evidence type="ECO:0000256" key="7">
    <source>
        <dbReference type="ARBA" id="ARBA00022848"/>
    </source>
</evidence>
<keyword evidence="11" id="KW-0472">Membrane</keyword>
<keyword evidence="15" id="KW-1185">Reference proteome</keyword>
<evidence type="ECO:0000256" key="13">
    <source>
        <dbReference type="RuleBase" id="RU000461"/>
    </source>
</evidence>
<organism evidence="14 15">
    <name type="scientific">Geospiza parvula</name>
    <name type="common">Small tree-finch</name>
    <name type="synonym">Camarhynchus parvulus</name>
    <dbReference type="NCBI Taxonomy" id="87175"/>
    <lineage>
        <taxon>Eukaryota</taxon>
        <taxon>Metazoa</taxon>
        <taxon>Chordata</taxon>
        <taxon>Craniata</taxon>
        <taxon>Vertebrata</taxon>
        <taxon>Euteleostomi</taxon>
        <taxon>Archelosauria</taxon>
        <taxon>Archosauria</taxon>
        <taxon>Dinosauria</taxon>
        <taxon>Saurischia</taxon>
        <taxon>Theropoda</taxon>
        <taxon>Coelurosauria</taxon>
        <taxon>Aves</taxon>
        <taxon>Neognathae</taxon>
        <taxon>Neoaves</taxon>
        <taxon>Telluraves</taxon>
        <taxon>Australaves</taxon>
        <taxon>Passeriformes</taxon>
        <taxon>Thraupidae</taxon>
        <taxon>Camarhynchus</taxon>
    </lineage>
</organism>
<evidence type="ECO:0000256" key="3">
    <source>
        <dbReference type="ARBA" id="ARBA00010617"/>
    </source>
</evidence>
<dbReference type="PANTHER" id="PTHR24300">
    <property type="entry name" value="CYTOCHROME P450 508A4-RELATED"/>
    <property type="match status" value="1"/>
</dbReference>
<evidence type="ECO:0000313" key="15">
    <source>
        <dbReference type="Proteomes" id="UP000694382"/>
    </source>
</evidence>
<comment type="subcellular location">
    <subcellularLocation>
        <location evidence="2">Microsome membrane</location>
    </subcellularLocation>
</comment>
<evidence type="ECO:0000256" key="4">
    <source>
        <dbReference type="ARBA" id="ARBA00022617"/>
    </source>
</evidence>
<dbReference type="InterPro" id="IPR050182">
    <property type="entry name" value="Cytochrome_P450_fam2"/>
</dbReference>
<evidence type="ECO:0000256" key="5">
    <source>
        <dbReference type="ARBA" id="ARBA00022723"/>
    </source>
</evidence>
<name>A0A8C3MY20_GEOPR</name>
<reference evidence="14" key="2">
    <citation type="submission" date="2025-08" db="UniProtKB">
        <authorList>
            <consortium name="Ensembl"/>
        </authorList>
    </citation>
    <scope>IDENTIFICATION</scope>
</reference>
<keyword evidence="4 12" id="KW-0349">Heme</keyword>
<accession>A0A8C3MY20</accession>
<proteinExistence type="inferred from homology"/>
<feature type="binding site" description="axial binding residue" evidence="12">
    <location>
        <position position="409"/>
    </location>
    <ligand>
        <name>heme</name>
        <dbReference type="ChEBI" id="CHEBI:30413"/>
    </ligand>
    <ligandPart>
        <name>Fe</name>
        <dbReference type="ChEBI" id="CHEBI:18248"/>
    </ligandPart>
</feature>
<evidence type="ECO:0000256" key="10">
    <source>
        <dbReference type="ARBA" id="ARBA00023033"/>
    </source>
</evidence>
<dbReference type="GO" id="GO:0016712">
    <property type="term" value="F:oxidoreductase activity, acting on paired donors, with incorporation or reduction of molecular oxygen, reduced flavin or flavoprotein as one donor, and incorporation of one atom of oxygen"/>
    <property type="evidence" value="ECO:0007669"/>
    <property type="project" value="TreeGrafter"/>
</dbReference>
<dbReference type="PRINTS" id="PR00463">
    <property type="entry name" value="EP450I"/>
</dbReference>
<evidence type="ECO:0000256" key="8">
    <source>
        <dbReference type="ARBA" id="ARBA00023002"/>
    </source>
</evidence>
<dbReference type="GO" id="GO:0005506">
    <property type="term" value="F:iron ion binding"/>
    <property type="evidence" value="ECO:0007669"/>
    <property type="project" value="InterPro"/>
</dbReference>
<evidence type="ECO:0000256" key="12">
    <source>
        <dbReference type="PIRSR" id="PIRSR602401-1"/>
    </source>
</evidence>
<reference evidence="14" key="3">
    <citation type="submission" date="2025-09" db="UniProtKB">
        <authorList>
            <consortium name="Ensembl"/>
        </authorList>
    </citation>
    <scope>IDENTIFICATION</scope>
</reference>
<dbReference type="PROSITE" id="PS00086">
    <property type="entry name" value="CYTOCHROME_P450"/>
    <property type="match status" value="1"/>
</dbReference>
<keyword evidence="9 12" id="KW-0408">Iron</keyword>
<dbReference type="Gene3D" id="1.10.630.10">
    <property type="entry name" value="Cytochrome P450"/>
    <property type="match status" value="1"/>
</dbReference>
<protein>
    <submittedName>
        <fullName evidence="14">Uncharacterized protein</fullName>
    </submittedName>
</protein>
<dbReference type="FunFam" id="1.10.630.10:FF:000010">
    <property type="entry name" value="cytochrome P450 2W1 isoform X2"/>
    <property type="match status" value="1"/>
</dbReference>
<dbReference type="GO" id="GO:0006805">
    <property type="term" value="P:xenobiotic metabolic process"/>
    <property type="evidence" value="ECO:0007669"/>
    <property type="project" value="TreeGrafter"/>
</dbReference>
<dbReference type="PANTHER" id="PTHR24300:SF302">
    <property type="entry name" value="CYTOCHROME P450"/>
    <property type="match status" value="1"/>
</dbReference>
<dbReference type="GO" id="GO:0046222">
    <property type="term" value="P:aflatoxin metabolic process"/>
    <property type="evidence" value="ECO:0007669"/>
    <property type="project" value="UniProtKB-ARBA"/>
</dbReference>
<gene>
    <name evidence="14" type="primary">LOC115901971</name>
</gene>
<dbReference type="InterPro" id="IPR036396">
    <property type="entry name" value="Cyt_P450_sf"/>
</dbReference>
<keyword evidence="6" id="KW-0256">Endoplasmic reticulum</keyword>
<dbReference type="SUPFAM" id="SSF48264">
    <property type="entry name" value="Cytochrome P450"/>
    <property type="match status" value="1"/>
</dbReference>
<evidence type="ECO:0000256" key="1">
    <source>
        <dbReference type="ARBA" id="ARBA00001971"/>
    </source>
</evidence>
<dbReference type="Proteomes" id="UP000694382">
    <property type="component" value="Chromosome 3"/>
</dbReference>
<dbReference type="GO" id="GO:0006082">
    <property type="term" value="P:organic acid metabolic process"/>
    <property type="evidence" value="ECO:0007669"/>
    <property type="project" value="TreeGrafter"/>
</dbReference>
<reference evidence="14" key="1">
    <citation type="submission" date="2020-02" db="EMBL/GenBank/DDBJ databases">
        <authorList>
            <person name="Enbody D E."/>
            <person name="Pettersson E M."/>
        </authorList>
    </citation>
    <scope>NUCLEOTIDE SEQUENCE [LARGE SCALE GENOMIC DNA]</scope>
</reference>
<dbReference type="InterPro" id="IPR017972">
    <property type="entry name" value="Cyt_P450_CS"/>
</dbReference>